<evidence type="ECO:0000313" key="5">
    <source>
        <dbReference type="Proteomes" id="UP001589896"/>
    </source>
</evidence>
<dbReference type="PROSITE" id="PS00622">
    <property type="entry name" value="HTH_LUXR_1"/>
    <property type="match status" value="1"/>
</dbReference>
<accession>A0ABV6RP14</accession>
<dbReference type="Pfam" id="PF13191">
    <property type="entry name" value="AAA_16"/>
    <property type="match status" value="1"/>
</dbReference>
<sequence length="906" mass="96510">MIVGRDPELRAVRALLERARGGDGGALVVHGEAGVGKSTLLAEAVRQSSGFRVLRTRGNEAESPLAYAALHRLLRPLLGRVGRLPRPQAQALGAVFGLEAGGAVGSDRFLVFLAALGLLTDAAEDDPIFCVVDDAHWLDDASAAALRFIARRVEFERIAMVFGARDGGLRRFDPEELATLHLAGLDAESAERLLLDAAPAPVPAAVVSQLVARTHGNPLALVELPAALTLEQLVGEAALPAHLPLTDGLERVFLERFRGLSEDGRTLLLLAAADDSGDLLSVRRAAELLGAAAGLPDAERSGLLEVTGTTVELRHPLVRSAVYTAATSVDRRRAHQALADSFTERGDPDRAVWHRADALESPDEATAAELDRVARWAGQNGGHEAASAAWERAADLSRTPGERASRRHCAALSAWLAGQPNRARTLVQSARAEASDPELLADIDSLRAFLEMNFGSPRVGHGILMSAARDVAGHDPARARKLAMVATAFAAFGFDSGIGIDPVSVAPPADDDDPLAQTFGKLLAGMAAIVRKDTRDAAAQLRQALATAQGLRDPDLLTNIGIAAVLVGDDDAAMRWHDIQLDEGRQRAALSAILHALTRRTIVQLAVGRFPAVGTAAAEVLEIAGTTGQVNQRAFPLAEQALLAALQGSDRFADKLADAEQALAAHPAGVLDGLVRDTLEWAKAVDATTPAVALHHLQRVSHSAMARIIAIDRMEAAIRADKPDDARAVAADLAAFAADTGAAWAAAAAEHGRALLAEGDDAERHFRSALARSPQNTRLFNRARTELAYGEFLRRARRRTDAREHLRSAFADFETLGVRRWADRAAEELRASGESLRKREDSAVSPLTPQELQVARLVQQGLANRDVAARLFVSPRTVDFHLRNVFAKLGITSRGALTQIDLDHAA</sequence>
<dbReference type="InterPro" id="IPR027417">
    <property type="entry name" value="P-loop_NTPase"/>
</dbReference>
<dbReference type="Pfam" id="PF00196">
    <property type="entry name" value="GerE"/>
    <property type="match status" value="1"/>
</dbReference>
<feature type="domain" description="HTH luxR-type" evidence="3">
    <location>
        <begin position="840"/>
        <end position="905"/>
    </location>
</feature>
<dbReference type="SUPFAM" id="SSF52540">
    <property type="entry name" value="P-loop containing nucleoside triphosphate hydrolases"/>
    <property type="match status" value="1"/>
</dbReference>
<keyword evidence="2" id="KW-0067">ATP-binding</keyword>
<dbReference type="InterPro" id="IPR000792">
    <property type="entry name" value="Tscrpt_reg_LuxR_C"/>
</dbReference>
<keyword evidence="5" id="KW-1185">Reference proteome</keyword>
<dbReference type="InterPro" id="IPR041664">
    <property type="entry name" value="AAA_16"/>
</dbReference>
<organism evidence="4 5">
    <name type="scientific">Lysobacter korlensis</name>
    <dbReference type="NCBI Taxonomy" id="553636"/>
    <lineage>
        <taxon>Bacteria</taxon>
        <taxon>Pseudomonadati</taxon>
        <taxon>Pseudomonadota</taxon>
        <taxon>Gammaproteobacteria</taxon>
        <taxon>Lysobacterales</taxon>
        <taxon>Lysobacteraceae</taxon>
        <taxon>Lysobacter</taxon>
    </lineage>
</organism>
<dbReference type="PRINTS" id="PR00038">
    <property type="entry name" value="HTHLUXR"/>
</dbReference>
<evidence type="ECO:0000256" key="1">
    <source>
        <dbReference type="ARBA" id="ARBA00022741"/>
    </source>
</evidence>
<protein>
    <submittedName>
        <fullName evidence="4">AAA family ATPase</fullName>
    </submittedName>
</protein>
<proteinExistence type="predicted"/>
<dbReference type="EMBL" id="JBHLTG010000002">
    <property type="protein sequence ID" value="MFC0678722.1"/>
    <property type="molecule type" value="Genomic_DNA"/>
</dbReference>
<dbReference type="SMART" id="SM00421">
    <property type="entry name" value="HTH_LUXR"/>
    <property type="match status" value="1"/>
</dbReference>
<evidence type="ECO:0000259" key="3">
    <source>
        <dbReference type="PROSITE" id="PS50043"/>
    </source>
</evidence>
<dbReference type="Proteomes" id="UP001589896">
    <property type="component" value="Unassembled WGS sequence"/>
</dbReference>
<evidence type="ECO:0000256" key="2">
    <source>
        <dbReference type="ARBA" id="ARBA00022840"/>
    </source>
</evidence>
<dbReference type="PANTHER" id="PTHR16305:SF35">
    <property type="entry name" value="TRANSCRIPTIONAL ACTIVATOR DOMAIN"/>
    <property type="match status" value="1"/>
</dbReference>
<dbReference type="InterPro" id="IPR016032">
    <property type="entry name" value="Sig_transdc_resp-reg_C-effctor"/>
</dbReference>
<gene>
    <name evidence="4" type="ORF">ACFFGH_12810</name>
</gene>
<keyword evidence="1" id="KW-0547">Nucleotide-binding</keyword>
<dbReference type="RefSeq" id="WP_386668815.1">
    <property type="nucleotide sequence ID" value="NZ_JBHLTG010000002.1"/>
</dbReference>
<dbReference type="InterPro" id="IPR036388">
    <property type="entry name" value="WH-like_DNA-bd_sf"/>
</dbReference>
<comment type="caution">
    <text evidence="4">The sequence shown here is derived from an EMBL/GenBank/DDBJ whole genome shotgun (WGS) entry which is preliminary data.</text>
</comment>
<dbReference type="PANTHER" id="PTHR16305">
    <property type="entry name" value="TESTICULAR SOLUBLE ADENYLYL CYCLASE"/>
    <property type="match status" value="1"/>
</dbReference>
<dbReference type="CDD" id="cd06170">
    <property type="entry name" value="LuxR_C_like"/>
    <property type="match status" value="1"/>
</dbReference>
<evidence type="ECO:0000313" key="4">
    <source>
        <dbReference type="EMBL" id="MFC0678722.1"/>
    </source>
</evidence>
<dbReference type="Gene3D" id="1.10.10.10">
    <property type="entry name" value="Winged helix-like DNA-binding domain superfamily/Winged helix DNA-binding domain"/>
    <property type="match status" value="1"/>
</dbReference>
<dbReference type="Gene3D" id="3.40.50.300">
    <property type="entry name" value="P-loop containing nucleotide triphosphate hydrolases"/>
    <property type="match status" value="1"/>
</dbReference>
<dbReference type="SUPFAM" id="SSF46894">
    <property type="entry name" value="C-terminal effector domain of the bipartite response regulators"/>
    <property type="match status" value="1"/>
</dbReference>
<dbReference type="PROSITE" id="PS50043">
    <property type="entry name" value="HTH_LUXR_2"/>
    <property type="match status" value="1"/>
</dbReference>
<name>A0ABV6RP14_9GAMM</name>
<reference evidence="4 5" key="1">
    <citation type="submission" date="2024-09" db="EMBL/GenBank/DDBJ databases">
        <authorList>
            <person name="Sun Q."/>
            <person name="Mori K."/>
        </authorList>
    </citation>
    <scope>NUCLEOTIDE SEQUENCE [LARGE SCALE GENOMIC DNA]</scope>
    <source>
        <strain evidence="4 5">KCTC 23076</strain>
    </source>
</reference>